<dbReference type="RefSeq" id="WP_024624616.1">
    <property type="nucleotide sequence ID" value="NZ_AYGX02000042.1"/>
</dbReference>
<comment type="caution">
    <text evidence="1">The sequence shown here is derived from an EMBL/GenBank/DDBJ whole genome shotgun (WGS) entry which is preliminary data.</text>
</comment>
<proteinExistence type="predicted"/>
<accession>A0A0R2NXN1</accession>
<protein>
    <submittedName>
        <fullName evidence="1">Major capsid protein</fullName>
    </submittedName>
</protein>
<evidence type="ECO:0000313" key="2">
    <source>
        <dbReference type="Proteomes" id="UP000050920"/>
    </source>
</evidence>
<sequence>MAVVLDSQDMALLDKQYQADSQVWQVLQAGAKSITAADFVGKHEVRINKLGGLVSPTAYVRNGDNARNQVSIEKETLNLTHEDWFAYDVDELDMSESGALQIANIVEEHNRLITIPRRDQVAVQALIDNAGQTVTETITKDNALDAYDEAEQYMTDNQIPGGFVMFVSSAFYRLLKNATGLTRTFTTNQQQIQGVNRTVAQLDGSIPILEVAQSRLAGLSVPNGAINYVLAPLSAVAPIVKYDSVSTIDPSTDRSGNRYTIKGLSYYDAIVFDNAKPGIYVSANAALTATASTTSTTDGTTSGN</sequence>
<dbReference type="Proteomes" id="UP000050920">
    <property type="component" value="Unassembled WGS sequence"/>
</dbReference>
<organism evidence="1 2">
    <name type="scientific">Lactiplantibacillus fabifermentans DSM 21115</name>
    <dbReference type="NCBI Taxonomy" id="1413187"/>
    <lineage>
        <taxon>Bacteria</taxon>
        <taxon>Bacillati</taxon>
        <taxon>Bacillota</taxon>
        <taxon>Bacilli</taxon>
        <taxon>Lactobacillales</taxon>
        <taxon>Lactobacillaceae</taxon>
        <taxon>Lactiplantibacillus</taxon>
    </lineage>
</organism>
<dbReference type="AlphaFoldDB" id="A0A0R2NXN1"/>
<dbReference type="EMBL" id="AYGX02000042">
    <property type="protein sequence ID" value="KRO28461.1"/>
    <property type="molecule type" value="Genomic_DNA"/>
</dbReference>
<reference evidence="1 2" key="1">
    <citation type="journal article" date="2015" name="Genome Announc.">
        <title>Expanding the biotechnology potential of lactobacilli through comparative genomics of 213 strains and associated genera.</title>
        <authorList>
            <person name="Sun Z."/>
            <person name="Harris H.M."/>
            <person name="McCann A."/>
            <person name="Guo C."/>
            <person name="Argimon S."/>
            <person name="Zhang W."/>
            <person name="Yang X."/>
            <person name="Jeffery I.B."/>
            <person name="Cooney J.C."/>
            <person name="Kagawa T.F."/>
            <person name="Liu W."/>
            <person name="Song Y."/>
            <person name="Salvetti E."/>
            <person name="Wrobel A."/>
            <person name="Rasinkangas P."/>
            <person name="Parkhill J."/>
            <person name="Rea M.C."/>
            <person name="O'Sullivan O."/>
            <person name="Ritari J."/>
            <person name="Douillard F.P."/>
            <person name="Paul Ross R."/>
            <person name="Yang R."/>
            <person name="Briner A.E."/>
            <person name="Felis G.E."/>
            <person name="de Vos W.M."/>
            <person name="Barrangou R."/>
            <person name="Klaenhammer T.R."/>
            <person name="Caufield P.W."/>
            <person name="Cui Y."/>
            <person name="Zhang H."/>
            <person name="O'Toole P.W."/>
        </authorList>
    </citation>
    <scope>NUCLEOTIDE SEQUENCE [LARGE SCALE GENOMIC DNA]</scope>
    <source>
        <strain evidence="1 2">DSM 21115</strain>
    </source>
</reference>
<gene>
    <name evidence="1" type="ORF">DY78_GL002360</name>
</gene>
<keyword evidence="2" id="KW-1185">Reference proteome</keyword>
<evidence type="ECO:0000313" key="1">
    <source>
        <dbReference type="EMBL" id="KRO28461.1"/>
    </source>
</evidence>
<name>A0A0R2NXN1_9LACO</name>